<proteinExistence type="predicted"/>
<feature type="transmembrane region" description="Helical" evidence="6">
    <location>
        <begin position="80"/>
        <end position="103"/>
    </location>
</feature>
<comment type="caution">
    <text evidence="8">The sequence shown here is derived from an EMBL/GenBank/DDBJ whole genome shotgun (WGS) entry which is preliminary data.</text>
</comment>
<keyword evidence="2" id="KW-1003">Cell membrane</keyword>
<feature type="transmembrane region" description="Helical" evidence="6">
    <location>
        <begin position="208"/>
        <end position="231"/>
    </location>
</feature>
<feature type="domain" description="VTT" evidence="7">
    <location>
        <begin position="54"/>
        <end position="189"/>
    </location>
</feature>
<dbReference type="PANTHER" id="PTHR42709">
    <property type="entry name" value="ALKALINE PHOSPHATASE LIKE PROTEIN"/>
    <property type="match status" value="1"/>
</dbReference>
<reference evidence="8 9" key="1">
    <citation type="submission" date="2023-03" db="EMBL/GenBank/DDBJ databases">
        <title>Draft genome sequence of Thalassotalea insulae KCTC 62186T.</title>
        <authorList>
            <person name="Sawabe T."/>
        </authorList>
    </citation>
    <scope>NUCLEOTIDE SEQUENCE [LARGE SCALE GENOMIC DNA]</scope>
    <source>
        <strain evidence="8 9">KCTC 62186</strain>
    </source>
</reference>
<keyword evidence="5 6" id="KW-0472">Membrane</keyword>
<dbReference type="EMBL" id="BSST01000001">
    <property type="protein sequence ID" value="GLX80216.1"/>
    <property type="molecule type" value="Genomic_DNA"/>
</dbReference>
<evidence type="ECO:0000313" key="9">
    <source>
        <dbReference type="Proteomes" id="UP001157186"/>
    </source>
</evidence>
<evidence type="ECO:0000256" key="1">
    <source>
        <dbReference type="ARBA" id="ARBA00004651"/>
    </source>
</evidence>
<evidence type="ECO:0000256" key="4">
    <source>
        <dbReference type="ARBA" id="ARBA00022989"/>
    </source>
</evidence>
<dbReference type="PANTHER" id="PTHR42709:SF6">
    <property type="entry name" value="UNDECAPRENYL PHOSPHATE TRANSPORTER A"/>
    <property type="match status" value="1"/>
</dbReference>
<evidence type="ECO:0000256" key="2">
    <source>
        <dbReference type="ARBA" id="ARBA00022475"/>
    </source>
</evidence>
<dbReference type="InterPro" id="IPR032816">
    <property type="entry name" value="VTT_dom"/>
</dbReference>
<accession>A0ABQ6GWA2</accession>
<evidence type="ECO:0000313" key="8">
    <source>
        <dbReference type="EMBL" id="GLX80216.1"/>
    </source>
</evidence>
<sequence>MRRYKPLKFGVISWVDVLIEYLLPFVEELSRLCLTWGPLIVIALMAIESSFIPFPSEIVIIPAGFMAARGEFYPGTDIEYAVALIVLGGVAGSLIGASINYFLSLKLGRPFLYRWGKYFFIDSDKLKRAESIFCQYGDLATFVCRLIPVVRQLISIPAGISKMNFYRFSIFTSLGSCIWVVILTVVGYQLGVSSENIGYRELLNESKILINENFSLILLGCSILIASYILIHKYVIGKVAIPNGE</sequence>
<protein>
    <recommendedName>
        <fullName evidence="7">VTT domain-containing protein</fullName>
    </recommendedName>
</protein>
<organism evidence="8 9">
    <name type="scientific">Thalassotalea insulae</name>
    <dbReference type="NCBI Taxonomy" id="2056778"/>
    <lineage>
        <taxon>Bacteria</taxon>
        <taxon>Pseudomonadati</taxon>
        <taxon>Pseudomonadota</taxon>
        <taxon>Gammaproteobacteria</taxon>
        <taxon>Alteromonadales</taxon>
        <taxon>Colwelliaceae</taxon>
        <taxon>Thalassotalea</taxon>
    </lineage>
</organism>
<dbReference type="InterPro" id="IPR051311">
    <property type="entry name" value="DedA_domain"/>
</dbReference>
<evidence type="ECO:0000259" key="7">
    <source>
        <dbReference type="Pfam" id="PF09335"/>
    </source>
</evidence>
<evidence type="ECO:0000256" key="5">
    <source>
        <dbReference type="ARBA" id="ARBA00023136"/>
    </source>
</evidence>
<evidence type="ECO:0000256" key="6">
    <source>
        <dbReference type="SAM" id="Phobius"/>
    </source>
</evidence>
<keyword evidence="9" id="KW-1185">Reference proteome</keyword>
<keyword evidence="4 6" id="KW-1133">Transmembrane helix</keyword>
<comment type="subcellular location">
    <subcellularLocation>
        <location evidence="1">Cell membrane</location>
        <topology evidence="1">Multi-pass membrane protein</topology>
    </subcellularLocation>
</comment>
<gene>
    <name evidence="8" type="ORF">tinsulaeT_35560</name>
</gene>
<dbReference type="Pfam" id="PF09335">
    <property type="entry name" value="VTT_dom"/>
    <property type="match status" value="1"/>
</dbReference>
<evidence type="ECO:0000256" key="3">
    <source>
        <dbReference type="ARBA" id="ARBA00022692"/>
    </source>
</evidence>
<feature type="transmembrane region" description="Helical" evidence="6">
    <location>
        <begin position="39"/>
        <end position="68"/>
    </location>
</feature>
<name>A0ABQ6GWA2_9GAMM</name>
<feature type="transmembrane region" description="Helical" evidence="6">
    <location>
        <begin position="165"/>
        <end position="188"/>
    </location>
</feature>
<keyword evidence="3 6" id="KW-0812">Transmembrane</keyword>
<dbReference type="Proteomes" id="UP001157186">
    <property type="component" value="Unassembled WGS sequence"/>
</dbReference>